<dbReference type="AlphaFoldDB" id="A0AAV4CRZ7"/>
<protein>
    <submittedName>
        <fullName evidence="1">Uncharacterized protein</fullName>
    </submittedName>
</protein>
<accession>A0AAV4CRZ7</accession>
<gene>
    <name evidence="1" type="ORF">PoB_006116200</name>
</gene>
<proteinExistence type="predicted"/>
<sequence>MSDNLGGYMTTKNWSRVASVVSAGGPWPGSLASAVGSRLQTGRPSCHHHHHLLKTITMTSIMTHTPDGPQHPSFYHGFYDYFSPFSLHLKLPCFASKFLEALFIVWSKYLVINHC</sequence>
<evidence type="ECO:0000313" key="1">
    <source>
        <dbReference type="EMBL" id="GFO34657.1"/>
    </source>
</evidence>
<organism evidence="1 2">
    <name type="scientific">Plakobranchus ocellatus</name>
    <dbReference type="NCBI Taxonomy" id="259542"/>
    <lineage>
        <taxon>Eukaryota</taxon>
        <taxon>Metazoa</taxon>
        <taxon>Spiralia</taxon>
        <taxon>Lophotrochozoa</taxon>
        <taxon>Mollusca</taxon>
        <taxon>Gastropoda</taxon>
        <taxon>Heterobranchia</taxon>
        <taxon>Euthyneura</taxon>
        <taxon>Panpulmonata</taxon>
        <taxon>Sacoglossa</taxon>
        <taxon>Placobranchoidea</taxon>
        <taxon>Plakobranchidae</taxon>
        <taxon>Plakobranchus</taxon>
    </lineage>
</organism>
<comment type="caution">
    <text evidence="1">The sequence shown here is derived from an EMBL/GenBank/DDBJ whole genome shotgun (WGS) entry which is preliminary data.</text>
</comment>
<reference evidence="1 2" key="1">
    <citation type="journal article" date="2021" name="Elife">
        <title>Chloroplast acquisition without the gene transfer in kleptoplastic sea slugs, Plakobranchus ocellatus.</title>
        <authorList>
            <person name="Maeda T."/>
            <person name="Takahashi S."/>
            <person name="Yoshida T."/>
            <person name="Shimamura S."/>
            <person name="Takaki Y."/>
            <person name="Nagai Y."/>
            <person name="Toyoda A."/>
            <person name="Suzuki Y."/>
            <person name="Arimoto A."/>
            <person name="Ishii H."/>
            <person name="Satoh N."/>
            <person name="Nishiyama T."/>
            <person name="Hasebe M."/>
            <person name="Maruyama T."/>
            <person name="Minagawa J."/>
            <person name="Obokata J."/>
            <person name="Shigenobu S."/>
        </authorList>
    </citation>
    <scope>NUCLEOTIDE SEQUENCE [LARGE SCALE GENOMIC DNA]</scope>
</reference>
<evidence type="ECO:0000313" key="2">
    <source>
        <dbReference type="Proteomes" id="UP000735302"/>
    </source>
</evidence>
<dbReference type="EMBL" id="BLXT01006926">
    <property type="protein sequence ID" value="GFO34657.1"/>
    <property type="molecule type" value="Genomic_DNA"/>
</dbReference>
<keyword evidence="2" id="KW-1185">Reference proteome</keyword>
<dbReference type="Proteomes" id="UP000735302">
    <property type="component" value="Unassembled WGS sequence"/>
</dbReference>
<name>A0AAV4CRZ7_9GAST</name>